<organism evidence="2 3">
    <name type="scientific">Marasmius crinis-equi</name>
    <dbReference type="NCBI Taxonomy" id="585013"/>
    <lineage>
        <taxon>Eukaryota</taxon>
        <taxon>Fungi</taxon>
        <taxon>Dikarya</taxon>
        <taxon>Basidiomycota</taxon>
        <taxon>Agaricomycotina</taxon>
        <taxon>Agaricomycetes</taxon>
        <taxon>Agaricomycetidae</taxon>
        <taxon>Agaricales</taxon>
        <taxon>Marasmiineae</taxon>
        <taxon>Marasmiaceae</taxon>
        <taxon>Marasmius</taxon>
    </lineage>
</organism>
<gene>
    <name evidence="2" type="ORF">V5O48_017247</name>
</gene>
<reference evidence="2 3" key="1">
    <citation type="submission" date="2024-02" db="EMBL/GenBank/DDBJ databases">
        <title>A draft genome for the cacao thread blight pathogen Marasmius crinis-equi.</title>
        <authorList>
            <person name="Cohen S.P."/>
            <person name="Baruah I.K."/>
            <person name="Amoako-Attah I."/>
            <person name="Bukari Y."/>
            <person name="Meinhardt L.W."/>
            <person name="Bailey B.A."/>
        </authorList>
    </citation>
    <scope>NUCLEOTIDE SEQUENCE [LARGE SCALE GENOMIC DNA]</scope>
    <source>
        <strain evidence="2 3">GH-76</strain>
    </source>
</reference>
<name>A0ABR3EPH7_9AGAR</name>
<sequence>MKERALAGSYGDLPIIGGLARRDLPALDETELPEAEMGDLNTDDDTPALTLDEDLPLDDGADADTAKLPVARGLTDESCARIVNDAESQLTPLLQQITSVTSGDKLDIDTLSPLVSQVGDILNDVTGKVAALSNVGETGRVSANDLSTTVAPFVNSILSTFNTIMETSSTETETVTATHILSGATTDLAGLLQSLKTVFGSDIDTVLVPLLQTSGQALQMVNSLGLNSITSDLPLAGKVNEVVSGLKNTGL</sequence>
<accession>A0ABR3EPH7</accession>
<keyword evidence="3" id="KW-1185">Reference proteome</keyword>
<dbReference type="Proteomes" id="UP001465976">
    <property type="component" value="Unassembled WGS sequence"/>
</dbReference>
<proteinExistence type="predicted"/>
<dbReference type="EMBL" id="JBAHYK010002578">
    <property type="protein sequence ID" value="KAL0564794.1"/>
    <property type="molecule type" value="Genomic_DNA"/>
</dbReference>
<evidence type="ECO:0000313" key="2">
    <source>
        <dbReference type="EMBL" id="KAL0564794.1"/>
    </source>
</evidence>
<evidence type="ECO:0000313" key="3">
    <source>
        <dbReference type="Proteomes" id="UP001465976"/>
    </source>
</evidence>
<feature type="compositionally biased region" description="Acidic residues" evidence="1">
    <location>
        <begin position="31"/>
        <end position="62"/>
    </location>
</feature>
<evidence type="ECO:0000256" key="1">
    <source>
        <dbReference type="SAM" id="MobiDB-lite"/>
    </source>
</evidence>
<protein>
    <submittedName>
        <fullName evidence="2">Uncharacterized protein</fullName>
    </submittedName>
</protein>
<feature type="region of interest" description="Disordered" evidence="1">
    <location>
        <begin position="31"/>
        <end position="63"/>
    </location>
</feature>
<comment type="caution">
    <text evidence="2">The sequence shown here is derived from an EMBL/GenBank/DDBJ whole genome shotgun (WGS) entry which is preliminary data.</text>
</comment>